<keyword evidence="2" id="KW-0805">Transcription regulation</keyword>
<feature type="region of interest" description="Disordered" evidence="6">
    <location>
        <begin position="172"/>
        <end position="196"/>
    </location>
</feature>
<dbReference type="GO" id="GO:0003677">
    <property type="term" value="F:DNA binding"/>
    <property type="evidence" value="ECO:0007669"/>
    <property type="project" value="UniProtKB-KW"/>
</dbReference>
<reference evidence="8" key="1">
    <citation type="submission" date="2016-07" db="EMBL/GenBank/DDBJ databases">
        <title>De novo transcriptome assembly of four accessions of the metal hyperaccumulator plant Noccaea caerulescens.</title>
        <authorList>
            <person name="Blande D."/>
            <person name="Halimaa P."/>
            <person name="Tervahauta A.I."/>
            <person name="Aarts M.G."/>
            <person name="Karenlampi S.O."/>
        </authorList>
    </citation>
    <scope>NUCLEOTIDE SEQUENCE</scope>
</reference>
<dbReference type="PROSITE" id="PS51005">
    <property type="entry name" value="NAC"/>
    <property type="match status" value="1"/>
</dbReference>
<organism evidence="8">
    <name type="scientific">Noccaea caerulescens</name>
    <name type="common">Alpine penny-cress</name>
    <name type="synonym">Thlaspi caerulescens</name>
    <dbReference type="NCBI Taxonomy" id="107243"/>
    <lineage>
        <taxon>Eukaryota</taxon>
        <taxon>Viridiplantae</taxon>
        <taxon>Streptophyta</taxon>
        <taxon>Embryophyta</taxon>
        <taxon>Tracheophyta</taxon>
        <taxon>Spermatophyta</taxon>
        <taxon>Magnoliopsida</taxon>
        <taxon>eudicotyledons</taxon>
        <taxon>Gunneridae</taxon>
        <taxon>Pentapetalae</taxon>
        <taxon>rosids</taxon>
        <taxon>malvids</taxon>
        <taxon>Brassicales</taxon>
        <taxon>Brassicaceae</taxon>
        <taxon>Coluteocarpeae</taxon>
        <taxon>Noccaea</taxon>
    </lineage>
</organism>
<evidence type="ECO:0000256" key="6">
    <source>
        <dbReference type="SAM" id="MobiDB-lite"/>
    </source>
</evidence>
<dbReference type="PANTHER" id="PTHR31989">
    <property type="entry name" value="NAC DOMAIN-CONTAINING PROTEIN 82-RELATED"/>
    <property type="match status" value="1"/>
</dbReference>
<dbReference type="Pfam" id="PF02365">
    <property type="entry name" value="NAM"/>
    <property type="match status" value="1"/>
</dbReference>
<dbReference type="SUPFAM" id="SSF101941">
    <property type="entry name" value="NAC domain"/>
    <property type="match status" value="1"/>
</dbReference>
<evidence type="ECO:0000256" key="5">
    <source>
        <dbReference type="ARBA" id="ARBA00023242"/>
    </source>
</evidence>
<evidence type="ECO:0000256" key="3">
    <source>
        <dbReference type="ARBA" id="ARBA00023125"/>
    </source>
</evidence>
<evidence type="ECO:0000256" key="4">
    <source>
        <dbReference type="ARBA" id="ARBA00023163"/>
    </source>
</evidence>
<dbReference type="InterPro" id="IPR036093">
    <property type="entry name" value="NAC_dom_sf"/>
</dbReference>
<evidence type="ECO:0000256" key="2">
    <source>
        <dbReference type="ARBA" id="ARBA00023015"/>
    </source>
</evidence>
<gene>
    <name evidence="8" type="ORF">LC_TR3136_c0_g1_i1_g.12302</name>
</gene>
<sequence length="372" mass="42383">MENTVGLRFRPTDEEMVERYLRPKNHDSDTSHVDRVISTVNICSFDPWDLPSESRMKSKDQVWYFFGRKEKRYNRGDRQMRKTKSGFWKKTGKTMDILKRNRQKIGEKRVLVFHLGGSKTDWVMHEYHDTSLSPNQMMTYTICKVKFNGEERDISTSSSSFSAASEIEHINNSGGLSTGSEAAQSQTLTGSEGSSFERLHSQELENTPLFSGFLDVHQETLLEDSILWDFSDLYSNDWNSLLNDNEHEQINIVSTQEDRSNYRPPKPLSGVFTDDSDSDSSSSIQTSSTCGSFGNSNHCIDQITDLQESPNSTIKFVSLTQEVSQSLGQGTGFGEQKLSQKTIKNKRAGFFYRIIQRFIKQIQLCSSIASRT</sequence>
<keyword evidence="5" id="KW-0539">Nucleus</keyword>
<feature type="compositionally biased region" description="Polar residues" evidence="6">
    <location>
        <begin position="172"/>
        <end position="194"/>
    </location>
</feature>
<dbReference type="Gene3D" id="2.170.150.80">
    <property type="entry name" value="NAC domain"/>
    <property type="match status" value="1"/>
</dbReference>
<keyword evidence="4" id="KW-0804">Transcription</keyword>
<proteinExistence type="predicted"/>
<comment type="subcellular location">
    <subcellularLocation>
        <location evidence="1">Nucleus</location>
    </subcellularLocation>
</comment>
<keyword evidence="3" id="KW-0238">DNA-binding</keyword>
<dbReference type="GO" id="GO:0005634">
    <property type="term" value="C:nucleus"/>
    <property type="evidence" value="ECO:0007669"/>
    <property type="project" value="UniProtKB-SubCell"/>
</dbReference>
<feature type="compositionally biased region" description="Low complexity" evidence="6">
    <location>
        <begin position="279"/>
        <end position="289"/>
    </location>
</feature>
<feature type="domain" description="NAC" evidence="7">
    <location>
        <begin position="3"/>
        <end position="148"/>
    </location>
</feature>
<name>A0A1J3EY18_NOCCA</name>
<accession>A0A1J3EY18</accession>
<protein>
    <submittedName>
        <fullName evidence="8">NAC domain-containing protein 5</fullName>
    </submittedName>
</protein>
<feature type="region of interest" description="Disordered" evidence="6">
    <location>
        <begin position="254"/>
        <end position="291"/>
    </location>
</feature>
<evidence type="ECO:0000256" key="1">
    <source>
        <dbReference type="ARBA" id="ARBA00004123"/>
    </source>
</evidence>
<dbReference type="EMBL" id="GEVK01017683">
    <property type="protein sequence ID" value="JAU35149.1"/>
    <property type="molecule type" value="Transcribed_RNA"/>
</dbReference>
<dbReference type="InterPro" id="IPR003441">
    <property type="entry name" value="NAC-dom"/>
</dbReference>
<dbReference type="GO" id="GO:0006355">
    <property type="term" value="P:regulation of DNA-templated transcription"/>
    <property type="evidence" value="ECO:0007669"/>
    <property type="project" value="InterPro"/>
</dbReference>
<evidence type="ECO:0000313" key="8">
    <source>
        <dbReference type="EMBL" id="JAU35149.1"/>
    </source>
</evidence>
<evidence type="ECO:0000259" key="7">
    <source>
        <dbReference type="PROSITE" id="PS51005"/>
    </source>
</evidence>
<dbReference type="AlphaFoldDB" id="A0A1J3EY18"/>